<evidence type="ECO:0000313" key="4">
    <source>
        <dbReference type="Proteomes" id="UP000582643"/>
    </source>
</evidence>
<evidence type="ECO:0000313" key="3">
    <source>
        <dbReference type="EMBL" id="MBB4984983.1"/>
    </source>
</evidence>
<name>A0A7W7U4M7_9ACTN</name>
<evidence type="ECO:0000256" key="2">
    <source>
        <dbReference type="SAM" id="MobiDB-lite"/>
    </source>
</evidence>
<dbReference type="Proteomes" id="UP000582643">
    <property type="component" value="Unassembled WGS sequence"/>
</dbReference>
<feature type="coiled-coil region" evidence="1">
    <location>
        <begin position="26"/>
        <end position="77"/>
    </location>
</feature>
<organism evidence="3 4">
    <name type="scientific">Streptomyces nymphaeiformis</name>
    <dbReference type="NCBI Taxonomy" id="2663842"/>
    <lineage>
        <taxon>Bacteria</taxon>
        <taxon>Bacillati</taxon>
        <taxon>Actinomycetota</taxon>
        <taxon>Actinomycetes</taxon>
        <taxon>Kitasatosporales</taxon>
        <taxon>Streptomycetaceae</taxon>
        <taxon>Streptomyces</taxon>
    </lineage>
</organism>
<sequence>MTQPTTDPLRNLADRAERGPLTGAEAARLRDGIDRLQTRAVKAERAVLLLADSHRHAERAEAALEAFRDRVQAITDEARGGIREQLGYALAALDAHTNPKDQT</sequence>
<gene>
    <name evidence="3" type="ORF">GGE06_005933</name>
</gene>
<evidence type="ECO:0000256" key="1">
    <source>
        <dbReference type="SAM" id="Coils"/>
    </source>
</evidence>
<keyword evidence="1" id="KW-0175">Coiled coil</keyword>
<dbReference type="RefSeq" id="WP_184932211.1">
    <property type="nucleotide sequence ID" value="NZ_JACHJY010000009.1"/>
</dbReference>
<comment type="caution">
    <text evidence="3">The sequence shown here is derived from an EMBL/GenBank/DDBJ whole genome shotgun (WGS) entry which is preliminary data.</text>
</comment>
<keyword evidence="4" id="KW-1185">Reference proteome</keyword>
<feature type="region of interest" description="Disordered" evidence="2">
    <location>
        <begin position="1"/>
        <end position="23"/>
    </location>
</feature>
<dbReference type="AlphaFoldDB" id="A0A7W7U4M7"/>
<protein>
    <submittedName>
        <fullName evidence="3">Uncharacterized protein</fullName>
    </submittedName>
</protein>
<dbReference type="EMBL" id="JACHJY010000009">
    <property type="protein sequence ID" value="MBB4984983.1"/>
    <property type="molecule type" value="Genomic_DNA"/>
</dbReference>
<reference evidence="3 4" key="1">
    <citation type="submission" date="2020-08" db="EMBL/GenBank/DDBJ databases">
        <title>Genomic Encyclopedia of Type Strains, Phase III (KMG-III): the genomes of soil and plant-associated and newly described type strains.</title>
        <authorList>
            <person name="Whitman W."/>
        </authorList>
    </citation>
    <scope>NUCLEOTIDE SEQUENCE [LARGE SCALE GENOMIC DNA]</scope>
    <source>
        <strain evidence="3 4">SFB5A</strain>
    </source>
</reference>
<proteinExistence type="predicted"/>
<accession>A0A7W7U4M7</accession>